<dbReference type="Proteomes" id="UP000789759">
    <property type="component" value="Unassembled WGS sequence"/>
</dbReference>
<name>A0A9N9KKR8_9GLOM</name>
<comment type="caution">
    <text evidence="1">The sequence shown here is derived from an EMBL/GenBank/DDBJ whole genome shotgun (WGS) entry which is preliminary data.</text>
</comment>
<dbReference type="EMBL" id="CAJVQA010077188">
    <property type="protein sequence ID" value="CAG8835897.1"/>
    <property type="molecule type" value="Genomic_DNA"/>
</dbReference>
<reference evidence="1" key="1">
    <citation type="submission" date="2021-06" db="EMBL/GenBank/DDBJ databases">
        <authorList>
            <person name="Kallberg Y."/>
            <person name="Tangrot J."/>
            <person name="Rosling A."/>
        </authorList>
    </citation>
    <scope>NUCLEOTIDE SEQUENCE</scope>
    <source>
        <strain evidence="1">FL966</strain>
    </source>
</reference>
<accession>A0A9N9KKR8</accession>
<proteinExistence type="predicted"/>
<keyword evidence="2" id="KW-1185">Reference proteome</keyword>
<sequence length="63" mass="7124">NNEINNIKQIVQQDINMTNSNETNTQSNISIITNPNETNTQNNISINVLSINDETYNSNNNED</sequence>
<organism evidence="1 2">
    <name type="scientific">Cetraspora pellucida</name>
    <dbReference type="NCBI Taxonomy" id="1433469"/>
    <lineage>
        <taxon>Eukaryota</taxon>
        <taxon>Fungi</taxon>
        <taxon>Fungi incertae sedis</taxon>
        <taxon>Mucoromycota</taxon>
        <taxon>Glomeromycotina</taxon>
        <taxon>Glomeromycetes</taxon>
        <taxon>Diversisporales</taxon>
        <taxon>Gigasporaceae</taxon>
        <taxon>Cetraspora</taxon>
    </lineage>
</organism>
<evidence type="ECO:0000313" key="1">
    <source>
        <dbReference type="EMBL" id="CAG8835897.1"/>
    </source>
</evidence>
<feature type="non-terminal residue" evidence="1">
    <location>
        <position position="63"/>
    </location>
</feature>
<dbReference type="AlphaFoldDB" id="A0A9N9KKR8"/>
<feature type="non-terminal residue" evidence="1">
    <location>
        <position position="1"/>
    </location>
</feature>
<gene>
    <name evidence="1" type="ORF">CPELLU_LOCUS21310</name>
</gene>
<evidence type="ECO:0000313" key="2">
    <source>
        <dbReference type="Proteomes" id="UP000789759"/>
    </source>
</evidence>
<protein>
    <submittedName>
        <fullName evidence="1">23804_t:CDS:1</fullName>
    </submittedName>
</protein>